<dbReference type="InterPro" id="IPR013099">
    <property type="entry name" value="K_chnl_dom"/>
</dbReference>
<dbReference type="GO" id="GO:0005886">
    <property type="term" value="C:plasma membrane"/>
    <property type="evidence" value="ECO:0007669"/>
    <property type="project" value="TreeGrafter"/>
</dbReference>
<dbReference type="GO" id="GO:0015271">
    <property type="term" value="F:outward rectifier potassium channel activity"/>
    <property type="evidence" value="ECO:0007669"/>
    <property type="project" value="TreeGrafter"/>
</dbReference>
<organism evidence="12 13">
    <name type="scientific">Hapsidospora chrysogenum (strain ATCC 11550 / CBS 779.69 / DSM 880 / IAM 14645 / JCM 23072 / IMI 49137)</name>
    <name type="common">Acremonium chrysogenum</name>
    <dbReference type="NCBI Taxonomy" id="857340"/>
    <lineage>
        <taxon>Eukaryota</taxon>
        <taxon>Fungi</taxon>
        <taxon>Dikarya</taxon>
        <taxon>Ascomycota</taxon>
        <taxon>Pezizomycotina</taxon>
        <taxon>Sordariomycetes</taxon>
        <taxon>Hypocreomycetidae</taxon>
        <taxon>Hypocreales</taxon>
        <taxon>Bionectriaceae</taxon>
        <taxon>Hapsidospora</taxon>
    </lineage>
</organism>
<feature type="transmembrane region" description="Helical" evidence="10">
    <location>
        <begin position="399"/>
        <end position="419"/>
    </location>
</feature>
<dbReference type="SUPFAM" id="SSF81324">
    <property type="entry name" value="Voltage-gated potassium channels"/>
    <property type="match status" value="2"/>
</dbReference>
<dbReference type="EMBL" id="JPKY01000023">
    <property type="protein sequence ID" value="KFH46135.1"/>
    <property type="molecule type" value="Genomic_DNA"/>
</dbReference>
<gene>
    <name evidence="12" type="ORF">ACRE_031020</name>
</gene>
<evidence type="ECO:0000256" key="4">
    <source>
        <dbReference type="ARBA" id="ARBA00022989"/>
    </source>
</evidence>
<comment type="similarity">
    <text evidence="8">Belongs to the two pore domain potassium channel (TC 1.A.1.8) family.</text>
</comment>
<name>A0A086T9V3_HAPC1</name>
<keyword evidence="2 8" id="KW-0813">Transport</keyword>
<dbReference type="Proteomes" id="UP000029964">
    <property type="component" value="Unassembled WGS sequence"/>
</dbReference>
<dbReference type="HOGENOM" id="CLU_013394_0_0_1"/>
<keyword evidence="13" id="KW-1185">Reference proteome</keyword>
<evidence type="ECO:0000313" key="12">
    <source>
        <dbReference type="EMBL" id="KFH46135.1"/>
    </source>
</evidence>
<evidence type="ECO:0000256" key="2">
    <source>
        <dbReference type="ARBA" id="ARBA00022448"/>
    </source>
</evidence>
<dbReference type="GO" id="GO:0022841">
    <property type="term" value="F:potassium ion leak channel activity"/>
    <property type="evidence" value="ECO:0007669"/>
    <property type="project" value="TreeGrafter"/>
</dbReference>
<feature type="domain" description="Potassium channel" evidence="11">
    <location>
        <begin position="212"/>
        <end position="285"/>
    </location>
</feature>
<dbReference type="PANTHER" id="PTHR11003">
    <property type="entry name" value="POTASSIUM CHANNEL, SUBFAMILY K"/>
    <property type="match status" value="1"/>
</dbReference>
<dbReference type="Gene3D" id="1.10.287.70">
    <property type="match status" value="2"/>
</dbReference>
<evidence type="ECO:0000256" key="9">
    <source>
        <dbReference type="SAM" id="MobiDB-lite"/>
    </source>
</evidence>
<feature type="transmembrane region" description="Helical" evidence="10">
    <location>
        <begin position="369"/>
        <end position="393"/>
    </location>
</feature>
<keyword evidence="4 10" id="KW-1133">Transmembrane helix</keyword>
<evidence type="ECO:0000256" key="10">
    <source>
        <dbReference type="SAM" id="Phobius"/>
    </source>
</evidence>
<evidence type="ECO:0000256" key="3">
    <source>
        <dbReference type="ARBA" id="ARBA00022692"/>
    </source>
</evidence>
<dbReference type="OrthoDB" id="297496at2759"/>
<dbReference type="Pfam" id="PF07885">
    <property type="entry name" value="Ion_trans_2"/>
    <property type="match status" value="2"/>
</dbReference>
<feature type="compositionally biased region" description="Basic residues" evidence="9">
    <location>
        <begin position="635"/>
        <end position="644"/>
    </location>
</feature>
<evidence type="ECO:0000256" key="5">
    <source>
        <dbReference type="ARBA" id="ARBA00023065"/>
    </source>
</evidence>
<feature type="transmembrane region" description="Helical" evidence="10">
    <location>
        <begin position="45"/>
        <end position="70"/>
    </location>
</feature>
<feature type="transmembrane region" description="Helical" evidence="10">
    <location>
        <begin position="207"/>
        <end position="228"/>
    </location>
</feature>
<accession>A0A086T9V3</accession>
<feature type="transmembrane region" description="Helical" evidence="10">
    <location>
        <begin position="90"/>
        <end position="113"/>
    </location>
</feature>
<dbReference type="PANTHER" id="PTHR11003:SF301">
    <property type="entry name" value="POTASSIUM CHANNEL PROTEIN"/>
    <property type="match status" value="1"/>
</dbReference>
<reference evidence="13" key="1">
    <citation type="journal article" date="2014" name="Genome Announc.">
        <title>Genome sequence and annotation of Acremonium chrysogenum, producer of the beta-lactam antibiotic cephalosporin C.</title>
        <authorList>
            <person name="Terfehr D."/>
            <person name="Dahlmann T.A."/>
            <person name="Specht T."/>
            <person name="Zadra I."/>
            <person name="Kuernsteiner H."/>
            <person name="Kueck U."/>
        </authorList>
    </citation>
    <scope>NUCLEOTIDE SEQUENCE [LARGE SCALE GENOMIC DNA]</scope>
    <source>
        <strain evidence="13">ATCC 11550 / CBS 779.69 / DSM 880 / IAM 14645 / JCM 23072 / IMI 49137</strain>
    </source>
</reference>
<evidence type="ECO:0000256" key="6">
    <source>
        <dbReference type="ARBA" id="ARBA00023136"/>
    </source>
</evidence>
<evidence type="ECO:0000256" key="8">
    <source>
        <dbReference type="RuleBase" id="RU003857"/>
    </source>
</evidence>
<keyword evidence="7 8" id="KW-0407">Ion channel</keyword>
<dbReference type="AlphaFoldDB" id="A0A086T9V3"/>
<evidence type="ECO:0000313" key="13">
    <source>
        <dbReference type="Proteomes" id="UP000029964"/>
    </source>
</evidence>
<keyword evidence="3 8" id="KW-0812">Transmembrane</keyword>
<feature type="domain" description="Potassium channel" evidence="11">
    <location>
        <begin position="379"/>
        <end position="454"/>
    </location>
</feature>
<feature type="transmembrane region" description="Helical" evidence="10">
    <location>
        <begin position="125"/>
        <end position="145"/>
    </location>
</feature>
<evidence type="ECO:0000259" key="11">
    <source>
        <dbReference type="Pfam" id="PF07885"/>
    </source>
</evidence>
<feature type="transmembrane region" description="Helical" evidence="10">
    <location>
        <begin position="263"/>
        <end position="286"/>
    </location>
</feature>
<feature type="transmembrane region" description="Helical" evidence="10">
    <location>
        <begin position="431"/>
        <end position="451"/>
    </location>
</feature>
<feature type="region of interest" description="Disordered" evidence="9">
    <location>
        <begin position="629"/>
        <end position="664"/>
    </location>
</feature>
<dbReference type="PRINTS" id="PR01333">
    <property type="entry name" value="2POREKCHANEL"/>
</dbReference>
<comment type="subcellular location">
    <subcellularLocation>
        <location evidence="1">Membrane</location>
        <topology evidence="1">Multi-pass membrane protein</topology>
    </subcellularLocation>
</comment>
<keyword evidence="5 8" id="KW-0406">Ion transport</keyword>
<feature type="region of interest" description="Disordered" evidence="9">
    <location>
        <begin position="317"/>
        <end position="344"/>
    </location>
</feature>
<evidence type="ECO:0000256" key="7">
    <source>
        <dbReference type="ARBA" id="ARBA00023303"/>
    </source>
</evidence>
<comment type="caution">
    <text evidence="12">The sequence shown here is derived from an EMBL/GenBank/DDBJ whole genome shotgun (WGS) entry which is preliminary data.</text>
</comment>
<dbReference type="GO" id="GO:0030322">
    <property type="term" value="P:stabilization of membrane potential"/>
    <property type="evidence" value="ECO:0007669"/>
    <property type="project" value="TreeGrafter"/>
</dbReference>
<evidence type="ECO:0000256" key="1">
    <source>
        <dbReference type="ARBA" id="ARBA00004141"/>
    </source>
</evidence>
<feature type="region of interest" description="Disordered" evidence="9">
    <location>
        <begin position="510"/>
        <end position="533"/>
    </location>
</feature>
<feature type="transmembrane region" description="Helical" evidence="10">
    <location>
        <begin position="165"/>
        <end position="187"/>
    </location>
</feature>
<protein>
    <submittedName>
        <fullName evidence="12">Outward-rectifier potassium channel-like protein</fullName>
    </submittedName>
</protein>
<keyword evidence="6 10" id="KW-0472">Membrane</keyword>
<dbReference type="STRING" id="857340.A0A086T9V3"/>
<dbReference type="InterPro" id="IPR003280">
    <property type="entry name" value="2pore_dom_K_chnl"/>
</dbReference>
<sequence length="748" mass="84681">MQDADLGENVQDHAEEAEAHLPRDYRFQNDEAHLQPSRWWFASSAIPLIAGTLGPVASAFSICALARPWLQYFEPGEDITTATFVTDPHWLISINAVQLGVAVLSNAFLLLNMTRRVRFSIAQPITIAGWYISAILLVALTATAAGPLKEGLPEPPEKYKLSQAFWYGIWAAILYFAMAGLMTFTFWGAWTSHYRHDFILTATQRTLMLQTIMLLMYLLLGALVFSHVEGWNYLDAVYWADVTLFTVGFGDYSPMSTLGRALLVPYALIGIVSLGLVIASIRSMILERGEKRVSARIEEKARRRTIRNLAKRGDDAILNPMTEQPDKPDRPQLNLHRRSDTPTNEFERRRAEFELMRKIQGSAAQRRRWVSLATSTSTWLVLWLVGATIFQAAERPYQHWPYFDSFYFCFTALTTIGYGDLTPVSNAGKSFFVFWSLLALPTMTVFISNAGDTVIKFIRDATLELGNITILPGDEDFMGNLKHVVSKLTFGRLFSDFYVFPKPLGPSGFPARGGDAGSEMDEPDGQSQWQSEAEERGRGAFLDVAECAQAGNGRAASPGNSLSSTFTARVRRSLSRLRDPLEELPTGIDFHFLLVSEIQVVSQHLRESAPRRYSFEEWAWYLKLIGEDERDPSNHRKPRRKPPKGGRTTDHDELDSQPAQGVAQIRDDDGEELKWSWVGMRSPLMGSQEESEWILDRLTHRLRESLSVERRRQLKKKPRTEDRLARAFGVAKGASNMERALHEKREYR</sequence>
<proteinExistence type="inferred from homology"/>